<dbReference type="InterPro" id="IPR005184">
    <property type="entry name" value="DUF306_Meta_HslJ"/>
</dbReference>
<dbReference type="InterPro" id="IPR053147">
    <property type="entry name" value="Hsp_HslJ-like"/>
</dbReference>
<dbReference type="PANTHER" id="PTHR35535:SF2">
    <property type="entry name" value="DUF306 DOMAIN-CONTAINING PROTEIN"/>
    <property type="match status" value="1"/>
</dbReference>
<comment type="caution">
    <text evidence="2">The sequence shown here is derived from an EMBL/GenBank/DDBJ whole genome shotgun (WGS) entry which is preliminary data.</text>
</comment>
<protein>
    <recommendedName>
        <fullName evidence="1">DUF306 domain-containing protein</fullName>
    </recommendedName>
</protein>
<feature type="domain" description="DUF306" evidence="1">
    <location>
        <begin position="196"/>
        <end position="301"/>
    </location>
</feature>
<proteinExistence type="predicted"/>
<reference evidence="2 3" key="1">
    <citation type="journal article" date="2019" name="Int. J. Syst. Evol. Microbiol.">
        <title>The Global Catalogue of Microorganisms (GCM) 10K type strain sequencing project: providing services to taxonomists for standard genome sequencing and annotation.</title>
        <authorList>
            <consortium name="The Broad Institute Genomics Platform"/>
            <consortium name="The Broad Institute Genome Sequencing Center for Infectious Disease"/>
            <person name="Wu L."/>
            <person name="Ma J."/>
        </authorList>
    </citation>
    <scope>NUCLEOTIDE SEQUENCE [LARGE SCALE GENOMIC DNA]</scope>
    <source>
        <strain evidence="2 3">JCM 16227</strain>
    </source>
</reference>
<accession>A0ABN3HKZ0</accession>
<dbReference type="Pfam" id="PF03724">
    <property type="entry name" value="META"/>
    <property type="match status" value="2"/>
</dbReference>
<gene>
    <name evidence="2" type="ORF">GCM10009855_23930</name>
</gene>
<dbReference type="Proteomes" id="UP001501170">
    <property type="component" value="Unassembled WGS sequence"/>
</dbReference>
<feature type="domain" description="DUF306" evidence="1">
    <location>
        <begin position="86"/>
        <end position="189"/>
    </location>
</feature>
<name>A0ABN3HKZ0_9ACTN</name>
<keyword evidence="3" id="KW-1185">Reference proteome</keyword>
<evidence type="ECO:0000313" key="2">
    <source>
        <dbReference type="EMBL" id="GAA2382981.1"/>
    </source>
</evidence>
<dbReference type="EMBL" id="BAAARB010000012">
    <property type="protein sequence ID" value="GAA2382981.1"/>
    <property type="molecule type" value="Genomic_DNA"/>
</dbReference>
<evidence type="ECO:0000259" key="1">
    <source>
        <dbReference type="Pfam" id="PF03724"/>
    </source>
</evidence>
<dbReference type="PANTHER" id="PTHR35535">
    <property type="entry name" value="HEAT SHOCK PROTEIN HSLJ"/>
    <property type="match status" value="1"/>
</dbReference>
<organism evidence="2 3">
    <name type="scientific">Gordonia cholesterolivorans</name>
    <dbReference type="NCBI Taxonomy" id="559625"/>
    <lineage>
        <taxon>Bacteria</taxon>
        <taxon>Bacillati</taxon>
        <taxon>Actinomycetota</taxon>
        <taxon>Actinomycetes</taxon>
        <taxon>Mycobacteriales</taxon>
        <taxon>Gordoniaceae</taxon>
        <taxon>Gordonia</taxon>
    </lineage>
</organism>
<evidence type="ECO:0000313" key="3">
    <source>
        <dbReference type="Proteomes" id="UP001501170"/>
    </source>
</evidence>
<dbReference type="Gene3D" id="2.40.128.270">
    <property type="match status" value="2"/>
</dbReference>
<sequence length="314" mass="32941">MRHIALVSLPTCFLFLELRTAETSVRVATPGSILIYRTRRCATVAHMIIGRRTRWRVLAAMGAIVAGTSILAGCGDRSSTPDADPAELVGKTYLSTEVQGPQIPGGGPLLLAFGKGTISANAGCNGHGGAVAFAGGVLTTGSLVGTMMACPPPRDGADRWVTDLFGSPLSWHLDGTTLTLQRGDRKVTLAERRERPVVGTRWRVSALVTDAAVSTSAALENSKPYFEIAGDGAFAGSTGCNRMTGRARVDGDRIHLSPIATTRRACDPETADVERTVLAALRDEVIVEVDGDEMRLTNAANSAVGLRLTASGIA</sequence>
<dbReference type="InterPro" id="IPR038670">
    <property type="entry name" value="HslJ-like_sf"/>
</dbReference>